<accession>A0AC34FYA4</accession>
<dbReference type="WBParaSite" id="ES5_v2.g22283.t1">
    <property type="protein sequence ID" value="ES5_v2.g22283.t1"/>
    <property type="gene ID" value="ES5_v2.g22283"/>
</dbReference>
<evidence type="ECO:0000313" key="2">
    <source>
        <dbReference type="WBParaSite" id="ES5_v2.g22283.t1"/>
    </source>
</evidence>
<dbReference type="Proteomes" id="UP000887579">
    <property type="component" value="Unplaced"/>
</dbReference>
<name>A0AC34FYA4_9BILA</name>
<evidence type="ECO:0000313" key="1">
    <source>
        <dbReference type="Proteomes" id="UP000887579"/>
    </source>
</evidence>
<reference evidence="2" key="1">
    <citation type="submission" date="2022-11" db="UniProtKB">
        <authorList>
            <consortium name="WormBaseParasite"/>
        </authorList>
    </citation>
    <scope>IDENTIFICATION</scope>
</reference>
<organism evidence="1 2">
    <name type="scientific">Panagrolaimus sp. ES5</name>
    <dbReference type="NCBI Taxonomy" id="591445"/>
    <lineage>
        <taxon>Eukaryota</taxon>
        <taxon>Metazoa</taxon>
        <taxon>Ecdysozoa</taxon>
        <taxon>Nematoda</taxon>
        <taxon>Chromadorea</taxon>
        <taxon>Rhabditida</taxon>
        <taxon>Tylenchina</taxon>
        <taxon>Panagrolaimomorpha</taxon>
        <taxon>Panagrolaimoidea</taxon>
        <taxon>Panagrolaimidae</taxon>
        <taxon>Panagrolaimus</taxon>
    </lineage>
</organism>
<protein>
    <submittedName>
        <fullName evidence="2">Helicase ATP-binding domain-containing protein</fullName>
    </submittedName>
</protein>
<sequence>MATKDCVSSENDKHQQSFGNAHDNIDKKFTNLNLNQNFKSSDSSSVHSDSKIKNSDKKFEFFTYFHKYEYRRKRRETAAPSKKLSDSSGIENNEGKPGLQTWKKSSLNSFEEDIREKIDDLKDFAKKDNSLNATNNSTLSLHIAAYENLNDDTEIEYLKKKNEALFEKGKKVKQMFTEFAPVIKNQFEFSRQQKDQQNEPEVMQFKASQKLFNPNSSENPNERATSGKNGKSSQDTVAEKSDGDLIILKNELFIKTMSKKPFNFFAGDAKKHTQQQSSSSNGTTNGSSSSSFSRNRNTMPIFESIGSSNSVPTDSLPSQSNGNLRTLIMEAIRTISNSDPALIESLKQSILELLLSERSIDSIQDDLFNALGVENFELISQILSQREQVVQVLVDTSDGGSGNGNIASSAVEHHFDNNPRQSTPINDFEEDSGIPMSNFIVQTKSQAKQRKENRKDQKRAYREVNKVIAGLGETDKLEYQLALKEHQRRMDRQFTEVEWTSNGLATRPRNLPGVFDAFEAAGLKSISVDSTKMCLPEGTEFKKTKEYEEIRVPPTPQTIPIEVKKIQVKDLDPLGKLGFEGFKELNIIQSIVFEQAYHTLENLLICAPTGAGKTNIAMLSVLKTIRDHCKPDGTIDKNDFKIIYIAPMKALAAEMTANFSKRLSKLGLKVRELTGDTTLTKKEIAETQMLVLTP</sequence>
<proteinExistence type="predicted"/>